<gene>
    <name evidence="2" type="ORF">Tco_0819455</name>
</gene>
<accession>A0ABQ5A7J8</accession>
<organism evidence="2 3">
    <name type="scientific">Tanacetum coccineum</name>
    <dbReference type="NCBI Taxonomy" id="301880"/>
    <lineage>
        <taxon>Eukaryota</taxon>
        <taxon>Viridiplantae</taxon>
        <taxon>Streptophyta</taxon>
        <taxon>Embryophyta</taxon>
        <taxon>Tracheophyta</taxon>
        <taxon>Spermatophyta</taxon>
        <taxon>Magnoliopsida</taxon>
        <taxon>eudicotyledons</taxon>
        <taxon>Gunneridae</taxon>
        <taxon>Pentapetalae</taxon>
        <taxon>asterids</taxon>
        <taxon>campanulids</taxon>
        <taxon>Asterales</taxon>
        <taxon>Asteraceae</taxon>
        <taxon>Asteroideae</taxon>
        <taxon>Anthemideae</taxon>
        <taxon>Anthemidinae</taxon>
        <taxon>Tanacetum</taxon>
    </lineage>
</organism>
<proteinExistence type="predicted"/>
<dbReference type="Proteomes" id="UP001151760">
    <property type="component" value="Unassembled WGS sequence"/>
</dbReference>
<feature type="region of interest" description="Disordered" evidence="1">
    <location>
        <begin position="1"/>
        <end position="26"/>
    </location>
</feature>
<feature type="non-terminal residue" evidence="2">
    <location>
        <position position="1"/>
    </location>
</feature>
<protein>
    <submittedName>
        <fullName evidence="2">Uncharacterized protein</fullName>
    </submittedName>
</protein>
<evidence type="ECO:0000313" key="2">
    <source>
        <dbReference type="EMBL" id="GJS98285.1"/>
    </source>
</evidence>
<sequence>SDDDDQQVNVAPKNNGDKENIDSSDVDRVSESSFFHVNDLVFENPSNINAGDNASKSADSFNIYPLLNELNNTVNNPNKSGMDASIGPEYPRVHTLL</sequence>
<reference evidence="2" key="2">
    <citation type="submission" date="2022-01" db="EMBL/GenBank/DDBJ databases">
        <authorList>
            <person name="Yamashiro T."/>
            <person name="Shiraishi A."/>
            <person name="Satake H."/>
            <person name="Nakayama K."/>
        </authorList>
    </citation>
    <scope>NUCLEOTIDE SEQUENCE</scope>
</reference>
<name>A0ABQ5A7J8_9ASTR</name>
<evidence type="ECO:0000313" key="3">
    <source>
        <dbReference type="Proteomes" id="UP001151760"/>
    </source>
</evidence>
<feature type="compositionally biased region" description="Basic and acidic residues" evidence="1">
    <location>
        <begin position="15"/>
        <end position="26"/>
    </location>
</feature>
<dbReference type="EMBL" id="BQNB010012031">
    <property type="protein sequence ID" value="GJS98285.1"/>
    <property type="molecule type" value="Genomic_DNA"/>
</dbReference>
<keyword evidence="3" id="KW-1185">Reference proteome</keyword>
<evidence type="ECO:0000256" key="1">
    <source>
        <dbReference type="SAM" id="MobiDB-lite"/>
    </source>
</evidence>
<comment type="caution">
    <text evidence="2">The sequence shown here is derived from an EMBL/GenBank/DDBJ whole genome shotgun (WGS) entry which is preliminary data.</text>
</comment>
<reference evidence="2" key="1">
    <citation type="journal article" date="2022" name="Int. J. Mol. Sci.">
        <title>Draft Genome of Tanacetum Coccineum: Genomic Comparison of Closely Related Tanacetum-Family Plants.</title>
        <authorList>
            <person name="Yamashiro T."/>
            <person name="Shiraishi A."/>
            <person name="Nakayama K."/>
            <person name="Satake H."/>
        </authorList>
    </citation>
    <scope>NUCLEOTIDE SEQUENCE</scope>
</reference>